<dbReference type="Proteomes" id="UP000523821">
    <property type="component" value="Unassembled WGS sequence"/>
</dbReference>
<protein>
    <recommendedName>
        <fullName evidence="3">DUF4380 domain-containing protein</fullName>
    </recommendedName>
</protein>
<reference evidence="1 2" key="1">
    <citation type="submission" date="2020-08" db="EMBL/GenBank/DDBJ databases">
        <title>Genomic Encyclopedia of Type Strains, Phase IV (KMG-IV): sequencing the most valuable type-strain genomes for metagenomic binning, comparative biology and taxonomic classification.</title>
        <authorList>
            <person name="Goeker M."/>
        </authorList>
    </citation>
    <scope>NUCLEOTIDE SEQUENCE [LARGE SCALE GENOMIC DNA]</scope>
    <source>
        <strain evidence="1 2">DSM 16268</strain>
    </source>
</reference>
<accession>A0A7W9FQQ6</accession>
<evidence type="ECO:0000313" key="1">
    <source>
        <dbReference type="EMBL" id="MBB5755084.1"/>
    </source>
</evidence>
<keyword evidence="2" id="KW-1185">Reference proteome</keyword>
<organism evidence="1 2">
    <name type="scientific">Prosthecomicrobium pneumaticum</name>
    <dbReference type="NCBI Taxonomy" id="81895"/>
    <lineage>
        <taxon>Bacteria</taxon>
        <taxon>Pseudomonadati</taxon>
        <taxon>Pseudomonadota</taxon>
        <taxon>Alphaproteobacteria</taxon>
        <taxon>Hyphomicrobiales</taxon>
        <taxon>Kaistiaceae</taxon>
        <taxon>Prosthecomicrobium</taxon>
    </lineage>
</organism>
<evidence type="ECO:0000313" key="2">
    <source>
        <dbReference type="Proteomes" id="UP000523821"/>
    </source>
</evidence>
<dbReference type="EMBL" id="JACHOO010000013">
    <property type="protein sequence ID" value="MBB5755084.1"/>
    <property type="molecule type" value="Genomic_DNA"/>
</dbReference>
<dbReference type="AlphaFoldDB" id="A0A7W9FQQ6"/>
<sequence length="331" mass="34462">MGPLGALRAELEAGGEACATLDLGSGATLLVSARGGRVFGPFAGDDDPLGWWPEGEALRRTVLEGGWNLGGERIWLAPEALFNFTDPHRIVETYRVDPALDPARWRLERQGAALRLSLDARIALASGAATVGVRIERTIAPLAALPADAGVATAGYRQTVAVRQTAGPALPLVPWIIRQVAPGGVALLAASGPGVGMRIFGDPPETALARRAGLRRVDLSGPGFYKAAYHRDAIGRGTIGYVRAGGPSGDAVLYGPVQREASAYPEALPLDPAAVGQAASLFYDSGRFGAYGELELYGHRDPDGAGRLTVDCLRLRGDAAALEGTIARLAG</sequence>
<proteinExistence type="predicted"/>
<evidence type="ECO:0008006" key="3">
    <source>
        <dbReference type="Google" id="ProtNLM"/>
    </source>
</evidence>
<gene>
    <name evidence="1" type="ORF">GGQ63_004183</name>
</gene>
<name>A0A7W9FQQ6_9HYPH</name>
<comment type="caution">
    <text evidence="1">The sequence shown here is derived from an EMBL/GenBank/DDBJ whole genome shotgun (WGS) entry which is preliminary data.</text>
</comment>
<dbReference type="RefSeq" id="WP_183858519.1">
    <property type="nucleotide sequence ID" value="NZ_JACHOO010000013.1"/>
</dbReference>